<proteinExistence type="predicted"/>
<feature type="region of interest" description="Disordered" evidence="1">
    <location>
        <begin position="1"/>
        <end position="26"/>
    </location>
</feature>
<evidence type="ECO:0000313" key="2">
    <source>
        <dbReference type="EMBL" id="GMG59377.1"/>
    </source>
</evidence>
<feature type="compositionally biased region" description="Basic and acidic residues" evidence="1">
    <location>
        <begin position="38"/>
        <end position="52"/>
    </location>
</feature>
<reference evidence="2" key="1">
    <citation type="submission" date="2023-04" db="EMBL/GenBank/DDBJ databases">
        <title>Ambrosiozyma monospora NBRC 1965.</title>
        <authorList>
            <person name="Ichikawa N."/>
            <person name="Sato H."/>
            <person name="Tonouchi N."/>
        </authorList>
    </citation>
    <scope>NUCLEOTIDE SEQUENCE</scope>
    <source>
        <strain evidence="2">NBRC 1965</strain>
    </source>
</reference>
<dbReference type="Proteomes" id="UP001165063">
    <property type="component" value="Unassembled WGS sequence"/>
</dbReference>
<accession>A0A9W6Z5K5</accession>
<organism evidence="2 3">
    <name type="scientific">Ambrosiozyma monospora</name>
    <name type="common">Yeast</name>
    <name type="synonym">Endomycopsis monosporus</name>
    <dbReference type="NCBI Taxonomy" id="43982"/>
    <lineage>
        <taxon>Eukaryota</taxon>
        <taxon>Fungi</taxon>
        <taxon>Dikarya</taxon>
        <taxon>Ascomycota</taxon>
        <taxon>Saccharomycotina</taxon>
        <taxon>Pichiomycetes</taxon>
        <taxon>Pichiales</taxon>
        <taxon>Pichiaceae</taxon>
        <taxon>Ambrosiozyma</taxon>
    </lineage>
</organism>
<name>A0A9W6Z5K5_AMBMO</name>
<evidence type="ECO:0000313" key="3">
    <source>
        <dbReference type="Proteomes" id="UP001165063"/>
    </source>
</evidence>
<protein>
    <submittedName>
        <fullName evidence="2">Unnamed protein product</fullName>
    </submittedName>
</protein>
<dbReference type="AlphaFoldDB" id="A0A9W6Z5K5"/>
<feature type="region of interest" description="Disordered" evidence="1">
    <location>
        <begin position="38"/>
        <end position="59"/>
    </location>
</feature>
<gene>
    <name evidence="2" type="ORF">Amon01_000868700</name>
</gene>
<dbReference type="EMBL" id="BSXU01008191">
    <property type="protein sequence ID" value="GMG59377.1"/>
    <property type="molecule type" value="Genomic_DNA"/>
</dbReference>
<sequence>MAEKQNKTDNFTPTSSGKDKDLPKNLDAVSILSNEADIDLHDEKRQDIKSGTRPELAQTIAGVNPDDLEFIMDKVDSLSLDEALEIMAGILNDHKNDINFEEATYQRMQDLLKGPEAVGLSHAEYEYEVKSLVSTLIPSSTLVSQVFRCLHLSVKL</sequence>
<evidence type="ECO:0000256" key="1">
    <source>
        <dbReference type="SAM" id="MobiDB-lite"/>
    </source>
</evidence>
<keyword evidence="3" id="KW-1185">Reference proteome</keyword>
<comment type="caution">
    <text evidence="2">The sequence shown here is derived from an EMBL/GenBank/DDBJ whole genome shotgun (WGS) entry which is preliminary data.</text>
</comment>